<accession>A0A4S8LUT3</accession>
<protein>
    <submittedName>
        <fullName evidence="1">Uncharacterized protein</fullName>
    </submittedName>
</protein>
<evidence type="ECO:0000313" key="2">
    <source>
        <dbReference type="Proteomes" id="UP000297245"/>
    </source>
</evidence>
<gene>
    <name evidence="1" type="ORF">K435DRAFT_799924</name>
</gene>
<evidence type="ECO:0000313" key="1">
    <source>
        <dbReference type="EMBL" id="THU93170.1"/>
    </source>
</evidence>
<reference evidence="1 2" key="1">
    <citation type="journal article" date="2019" name="Nat. Ecol. Evol.">
        <title>Megaphylogeny resolves global patterns of mushroom evolution.</title>
        <authorList>
            <person name="Varga T."/>
            <person name="Krizsan K."/>
            <person name="Foldi C."/>
            <person name="Dima B."/>
            <person name="Sanchez-Garcia M."/>
            <person name="Sanchez-Ramirez S."/>
            <person name="Szollosi G.J."/>
            <person name="Szarkandi J.G."/>
            <person name="Papp V."/>
            <person name="Albert L."/>
            <person name="Andreopoulos W."/>
            <person name="Angelini C."/>
            <person name="Antonin V."/>
            <person name="Barry K.W."/>
            <person name="Bougher N.L."/>
            <person name="Buchanan P."/>
            <person name="Buyck B."/>
            <person name="Bense V."/>
            <person name="Catcheside P."/>
            <person name="Chovatia M."/>
            <person name="Cooper J."/>
            <person name="Damon W."/>
            <person name="Desjardin D."/>
            <person name="Finy P."/>
            <person name="Geml J."/>
            <person name="Haridas S."/>
            <person name="Hughes K."/>
            <person name="Justo A."/>
            <person name="Karasinski D."/>
            <person name="Kautmanova I."/>
            <person name="Kiss B."/>
            <person name="Kocsube S."/>
            <person name="Kotiranta H."/>
            <person name="LaButti K.M."/>
            <person name="Lechner B.E."/>
            <person name="Liimatainen K."/>
            <person name="Lipzen A."/>
            <person name="Lukacs Z."/>
            <person name="Mihaltcheva S."/>
            <person name="Morgado L.N."/>
            <person name="Niskanen T."/>
            <person name="Noordeloos M.E."/>
            <person name="Ohm R.A."/>
            <person name="Ortiz-Santana B."/>
            <person name="Ovrebo C."/>
            <person name="Racz N."/>
            <person name="Riley R."/>
            <person name="Savchenko A."/>
            <person name="Shiryaev A."/>
            <person name="Soop K."/>
            <person name="Spirin V."/>
            <person name="Szebenyi C."/>
            <person name="Tomsovsky M."/>
            <person name="Tulloss R.E."/>
            <person name="Uehling J."/>
            <person name="Grigoriev I.V."/>
            <person name="Vagvolgyi C."/>
            <person name="Papp T."/>
            <person name="Martin F.M."/>
            <person name="Miettinen O."/>
            <person name="Hibbett D.S."/>
            <person name="Nagy L.G."/>
        </authorList>
    </citation>
    <scope>NUCLEOTIDE SEQUENCE [LARGE SCALE GENOMIC DNA]</scope>
    <source>
        <strain evidence="1 2">CBS 962.96</strain>
    </source>
</reference>
<dbReference type="EMBL" id="ML179256">
    <property type="protein sequence ID" value="THU93170.1"/>
    <property type="molecule type" value="Genomic_DNA"/>
</dbReference>
<organism evidence="1 2">
    <name type="scientific">Dendrothele bispora (strain CBS 962.96)</name>
    <dbReference type="NCBI Taxonomy" id="1314807"/>
    <lineage>
        <taxon>Eukaryota</taxon>
        <taxon>Fungi</taxon>
        <taxon>Dikarya</taxon>
        <taxon>Basidiomycota</taxon>
        <taxon>Agaricomycotina</taxon>
        <taxon>Agaricomycetes</taxon>
        <taxon>Agaricomycetidae</taxon>
        <taxon>Agaricales</taxon>
        <taxon>Agaricales incertae sedis</taxon>
        <taxon>Dendrothele</taxon>
    </lineage>
</organism>
<proteinExistence type="predicted"/>
<dbReference type="Proteomes" id="UP000297245">
    <property type="component" value="Unassembled WGS sequence"/>
</dbReference>
<keyword evidence="2" id="KW-1185">Reference proteome</keyword>
<name>A0A4S8LUT3_DENBC</name>
<sequence>MSFLVPHSRSEAVKKFEVLEVINQGSREFATSKMMNEIIPDVLRLRSRKNSPERRSSNKKSSNDLWHELKLNANHVAPEIRQGTQKSAGTGGTGTQAAVVKKSCHQSLAPLGCHDRVLSSHEGSNMHWSWVSKGVGVISAAYDSPDQELSGDTQTLVFKRGIELQESNKYLQRLLLIRKKYSAI</sequence>
<dbReference type="AlphaFoldDB" id="A0A4S8LUT3"/>